<keyword evidence="2" id="KW-0472">Membrane</keyword>
<dbReference type="EMBL" id="KQ964282">
    <property type="protein sequence ID" value="KXJ85437.1"/>
    <property type="molecule type" value="Genomic_DNA"/>
</dbReference>
<dbReference type="OrthoDB" id="2560628at2759"/>
<evidence type="ECO:0000313" key="4">
    <source>
        <dbReference type="EMBL" id="KXJ85437.1"/>
    </source>
</evidence>
<evidence type="ECO:0000313" key="5">
    <source>
        <dbReference type="Proteomes" id="UP000070501"/>
    </source>
</evidence>
<feature type="transmembrane region" description="Helical" evidence="2">
    <location>
        <begin position="6"/>
        <end position="28"/>
    </location>
</feature>
<feature type="domain" description="DUF7702" evidence="3">
    <location>
        <begin position="8"/>
        <end position="235"/>
    </location>
</feature>
<accession>A0A136IKD8</accession>
<feature type="transmembrane region" description="Helical" evidence="2">
    <location>
        <begin position="176"/>
        <end position="196"/>
    </location>
</feature>
<evidence type="ECO:0000256" key="2">
    <source>
        <dbReference type="SAM" id="Phobius"/>
    </source>
</evidence>
<organism evidence="4 5">
    <name type="scientific">Microdochium bolleyi</name>
    <dbReference type="NCBI Taxonomy" id="196109"/>
    <lineage>
        <taxon>Eukaryota</taxon>
        <taxon>Fungi</taxon>
        <taxon>Dikarya</taxon>
        <taxon>Ascomycota</taxon>
        <taxon>Pezizomycotina</taxon>
        <taxon>Sordariomycetes</taxon>
        <taxon>Xylariomycetidae</taxon>
        <taxon>Xylariales</taxon>
        <taxon>Microdochiaceae</taxon>
        <taxon>Microdochium</taxon>
    </lineage>
</organism>
<dbReference type="InterPro" id="IPR056119">
    <property type="entry name" value="DUF7702"/>
</dbReference>
<name>A0A136IKD8_9PEZI</name>
<feature type="region of interest" description="Disordered" evidence="1">
    <location>
        <begin position="249"/>
        <end position="271"/>
    </location>
</feature>
<dbReference type="PANTHER" id="PTHR42109:SF2">
    <property type="entry name" value="INTEGRAL MEMBRANE PROTEIN"/>
    <property type="match status" value="1"/>
</dbReference>
<keyword evidence="5" id="KW-1185">Reference proteome</keyword>
<reference evidence="5" key="1">
    <citation type="submission" date="2016-02" db="EMBL/GenBank/DDBJ databases">
        <title>Draft genome sequence of Microdochium bolleyi, a fungal endophyte of beachgrass.</title>
        <authorList>
            <consortium name="DOE Joint Genome Institute"/>
            <person name="David A.S."/>
            <person name="May G."/>
            <person name="Haridas S."/>
            <person name="Lim J."/>
            <person name="Wang M."/>
            <person name="Labutti K."/>
            <person name="Lipzen A."/>
            <person name="Barry K."/>
            <person name="Grigoriev I.V."/>
        </authorList>
    </citation>
    <scope>NUCLEOTIDE SEQUENCE [LARGE SCALE GENOMIC DNA]</scope>
    <source>
        <strain evidence="5">J235TASD1</strain>
    </source>
</reference>
<protein>
    <recommendedName>
        <fullName evidence="3">DUF7702 domain-containing protein</fullName>
    </recommendedName>
</protein>
<proteinExistence type="predicted"/>
<feature type="transmembrane region" description="Helical" evidence="2">
    <location>
        <begin position="134"/>
        <end position="155"/>
    </location>
</feature>
<feature type="transmembrane region" description="Helical" evidence="2">
    <location>
        <begin position="208"/>
        <end position="232"/>
    </location>
</feature>
<evidence type="ECO:0000256" key="1">
    <source>
        <dbReference type="SAM" id="MobiDB-lite"/>
    </source>
</evidence>
<feature type="transmembrane region" description="Helical" evidence="2">
    <location>
        <begin position="92"/>
        <end position="114"/>
    </location>
</feature>
<evidence type="ECO:0000259" key="3">
    <source>
        <dbReference type="Pfam" id="PF24800"/>
    </source>
</evidence>
<gene>
    <name evidence="4" type="ORF">Micbo1qcDRAFT_180812</name>
</gene>
<dbReference type="Proteomes" id="UP000070501">
    <property type="component" value="Unassembled WGS sequence"/>
</dbReference>
<keyword evidence="2" id="KW-0812">Transmembrane</keyword>
<dbReference type="InParanoid" id="A0A136IKD8"/>
<keyword evidence="2" id="KW-1133">Transmembrane helix</keyword>
<dbReference type="Pfam" id="PF24800">
    <property type="entry name" value="DUF7702"/>
    <property type="match status" value="1"/>
</dbReference>
<dbReference type="PANTHER" id="PTHR42109">
    <property type="entry name" value="UNPLACED GENOMIC SCAFFOLD UM_SCAF_CONTIG_1.265, WHOLE GENOME SHOTGUN SEQUENCE"/>
    <property type="match status" value="1"/>
</dbReference>
<dbReference type="AlphaFoldDB" id="A0A136IKD8"/>
<sequence length="292" mass="31313">MWSPTFDLAVAELAIFIVMFFLCVYVAFRHGKPGYDAWGLLIVFCIMRITAAALQIRDQDTTSIVAAIVNVAGINLEASRFEPNHNVRVSKIITRVFHLVVSLATVLASIGGAMRATDKLDEDRNDATGHALIQAGYAMLLAAVLALAGYSVRTTRRVRAGHNNMLGDGAGAARRLMYAVLVAVPFVLVRVVYGLVSAATELQILSEYVGLFVVRFTLIFLVQLLACVALVAGGLVSCGMNRAPGTAGEAVPVVEHSEHEQPRSSQGSNSGMVISEEQKTGMQQVHCSGPRV</sequence>